<evidence type="ECO:0000313" key="2">
    <source>
        <dbReference type="Proteomes" id="UP000317933"/>
    </source>
</evidence>
<organism evidence="1 2">
    <name type="scientific">Pseudomonas arsenicoxydans</name>
    <dbReference type="NCBI Taxonomy" id="702115"/>
    <lineage>
        <taxon>Bacteria</taxon>
        <taxon>Pseudomonadati</taxon>
        <taxon>Pseudomonadota</taxon>
        <taxon>Gammaproteobacteria</taxon>
        <taxon>Pseudomonadales</taxon>
        <taxon>Pseudomonadaceae</taxon>
        <taxon>Pseudomonas</taxon>
    </lineage>
</organism>
<accession>A0A502HQL6</accession>
<dbReference type="Proteomes" id="UP000317933">
    <property type="component" value="Unassembled WGS sequence"/>
</dbReference>
<comment type="caution">
    <text evidence="1">The sequence shown here is derived from an EMBL/GenBank/DDBJ whole genome shotgun (WGS) entry which is preliminary data.</text>
</comment>
<gene>
    <name evidence="1" type="ORF">EAH78_19035</name>
</gene>
<reference evidence="1 2" key="1">
    <citation type="journal article" date="2019" name="Environ. Microbiol.">
        <title>Species interactions and distinct microbial communities in high Arctic permafrost affected cryosols are associated with the CH4 and CO2 gas fluxes.</title>
        <authorList>
            <person name="Altshuler I."/>
            <person name="Hamel J."/>
            <person name="Turney S."/>
            <person name="Magnuson E."/>
            <person name="Levesque R."/>
            <person name="Greer C."/>
            <person name="Whyte L.G."/>
        </authorList>
    </citation>
    <scope>NUCLEOTIDE SEQUENCE [LARGE SCALE GENOMIC DNA]</scope>
    <source>
        <strain evidence="1 2">E3</strain>
    </source>
</reference>
<proteinExistence type="predicted"/>
<protein>
    <submittedName>
        <fullName evidence="1">Uncharacterized protein</fullName>
    </submittedName>
</protein>
<dbReference type="RefSeq" id="WP_140668889.1">
    <property type="nucleotide sequence ID" value="NZ_RCZE01000009.1"/>
</dbReference>
<dbReference type="EMBL" id="RCZE01000009">
    <property type="protein sequence ID" value="TPG75656.1"/>
    <property type="molecule type" value="Genomic_DNA"/>
</dbReference>
<sequence>MQKLTGNWSDTPTFCAATNMINTPTQTNSSINCWGTTPRLNIGNIHEIKKYWQRAEVPDTSSNSAT</sequence>
<evidence type="ECO:0000313" key="1">
    <source>
        <dbReference type="EMBL" id="TPG75656.1"/>
    </source>
</evidence>
<name>A0A502HQL6_9PSED</name>
<dbReference type="AlphaFoldDB" id="A0A502HQL6"/>